<comment type="caution">
    <text evidence="1">The sequence shown here is derived from an EMBL/GenBank/DDBJ whole genome shotgun (WGS) entry which is preliminary data.</text>
</comment>
<name>A0A232LT40_9EURO</name>
<dbReference type="Proteomes" id="UP000243515">
    <property type="component" value="Unassembled WGS sequence"/>
</dbReference>
<keyword evidence="2" id="KW-1185">Reference proteome</keyword>
<dbReference type="OrthoDB" id="5419802at2759"/>
<reference evidence="1 2" key="1">
    <citation type="journal article" date="2015" name="Environ. Microbiol.">
        <title>Metagenome sequence of Elaphomyces granulatus from sporocarp tissue reveals Ascomycota ectomycorrhizal fingerprints of genome expansion and a Proteobacteria-rich microbiome.</title>
        <authorList>
            <person name="Quandt C.A."/>
            <person name="Kohler A."/>
            <person name="Hesse C.N."/>
            <person name="Sharpton T.J."/>
            <person name="Martin F."/>
            <person name="Spatafora J.W."/>
        </authorList>
    </citation>
    <scope>NUCLEOTIDE SEQUENCE [LARGE SCALE GENOMIC DNA]</scope>
    <source>
        <strain evidence="1 2">OSC145934</strain>
    </source>
</reference>
<evidence type="ECO:0000313" key="1">
    <source>
        <dbReference type="EMBL" id="OXV07299.1"/>
    </source>
</evidence>
<dbReference type="Gene3D" id="3.30.460.40">
    <property type="match status" value="1"/>
</dbReference>
<dbReference type="EMBL" id="NPHW01004950">
    <property type="protein sequence ID" value="OXV07299.1"/>
    <property type="molecule type" value="Genomic_DNA"/>
</dbReference>
<evidence type="ECO:0000313" key="2">
    <source>
        <dbReference type="Proteomes" id="UP000243515"/>
    </source>
</evidence>
<dbReference type="AlphaFoldDB" id="A0A232LT40"/>
<proteinExistence type="predicted"/>
<dbReference type="InterPro" id="IPR043519">
    <property type="entry name" value="NT_sf"/>
</dbReference>
<organism evidence="1 2">
    <name type="scientific">Elaphomyces granulatus</name>
    <dbReference type="NCBI Taxonomy" id="519963"/>
    <lineage>
        <taxon>Eukaryota</taxon>
        <taxon>Fungi</taxon>
        <taxon>Dikarya</taxon>
        <taxon>Ascomycota</taxon>
        <taxon>Pezizomycotina</taxon>
        <taxon>Eurotiomycetes</taxon>
        <taxon>Eurotiomycetidae</taxon>
        <taxon>Eurotiales</taxon>
        <taxon>Elaphomycetaceae</taxon>
        <taxon>Elaphomyces</taxon>
    </lineage>
</organism>
<accession>A0A232LT40</accession>
<gene>
    <name evidence="1" type="ORF">Egran_04936</name>
</gene>
<protein>
    <submittedName>
        <fullName evidence="1">Uncharacterized protein</fullName>
    </submittedName>
</protein>
<dbReference type="SUPFAM" id="SSF81301">
    <property type="entry name" value="Nucleotidyltransferase"/>
    <property type="match status" value="1"/>
</dbReference>
<sequence>MPSKELTFEELKTAVHILVNVLTQHGIVFGIMGGAGVALLASYHGQLLRSTSDIDLVVETDAYSVSQTLISQHSGLFGKMKGDEEVLVDVEIFDYNTWRVRPSYDLANPQNVRISVPLGKISVTIFEPRWLLQEKIRVQYERAGSRKETTDLDDIAFLVKLVPTKSLVFREQEQIDSLQSLVEKRPELKSKLEEVIDCDQIFKISPASR</sequence>